<feature type="binding site" evidence="7 9">
    <location>
        <position position="198"/>
    </location>
    <ligand>
        <name>substrate</name>
    </ligand>
</feature>
<proteinExistence type="inferred from homology"/>
<dbReference type="EMBL" id="CP051775">
    <property type="protein sequence ID" value="QJE74289.1"/>
    <property type="molecule type" value="Genomic_DNA"/>
</dbReference>
<evidence type="ECO:0000256" key="4">
    <source>
        <dbReference type="ARBA" id="ARBA00022975"/>
    </source>
</evidence>
<evidence type="ECO:0000256" key="3">
    <source>
        <dbReference type="ARBA" id="ARBA00022793"/>
    </source>
</evidence>
<name>A0A858R9H1_9PROT</name>
<evidence type="ECO:0000313" key="13">
    <source>
        <dbReference type="Proteomes" id="UP000501891"/>
    </source>
</evidence>
<keyword evidence="13" id="KW-1185">Reference proteome</keyword>
<comment type="function">
    <text evidence="1 7">Catalyzes the decarboxylation of orotidine 5'-monophosphate (OMP) to uridine 5'-monophosphate (UMP).</text>
</comment>
<gene>
    <name evidence="7 12" type="primary">pyrF</name>
    <name evidence="12" type="ORF">HHL28_15460</name>
</gene>
<feature type="binding site" evidence="7 9">
    <location>
        <position position="128"/>
    </location>
    <ligand>
        <name>substrate</name>
    </ligand>
</feature>
<keyword evidence="3 7" id="KW-0210">Decarboxylase</keyword>
<accession>A0A858R9H1</accession>
<keyword evidence="5 7" id="KW-0456">Lyase</keyword>
<feature type="domain" description="Orotidine 5'-phosphate decarboxylase" evidence="11">
    <location>
        <begin position="8"/>
        <end position="234"/>
    </location>
</feature>
<feature type="binding site" evidence="7 9">
    <location>
        <position position="189"/>
    </location>
    <ligand>
        <name>substrate</name>
    </ligand>
</feature>
<feature type="binding site" evidence="7">
    <location>
        <begin position="64"/>
        <end position="73"/>
    </location>
    <ligand>
        <name>substrate</name>
    </ligand>
</feature>
<evidence type="ECO:0000256" key="9">
    <source>
        <dbReference type="PIRSR" id="PIRSR614732-2"/>
    </source>
</evidence>
<dbReference type="SUPFAM" id="SSF51366">
    <property type="entry name" value="Ribulose-phoshate binding barrel"/>
    <property type="match status" value="1"/>
</dbReference>
<dbReference type="KEGG" id="acru:HHL28_15460"/>
<comment type="catalytic activity">
    <reaction evidence="6 7 10">
        <text>orotidine 5'-phosphate + H(+) = UMP + CO2</text>
        <dbReference type="Rhea" id="RHEA:11596"/>
        <dbReference type="ChEBI" id="CHEBI:15378"/>
        <dbReference type="ChEBI" id="CHEBI:16526"/>
        <dbReference type="ChEBI" id="CHEBI:57538"/>
        <dbReference type="ChEBI" id="CHEBI:57865"/>
        <dbReference type="EC" id="4.1.1.23"/>
    </reaction>
</comment>
<evidence type="ECO:0000256" key="1">
    <source>
        <dbReference type="ARBA" id="ARBA00002356"/>
    </source>
</evidence>
<sequence length="240" mass="24572">MTAPPTDRIFVALDMTDVAGARAMAGKVAGMVGGVKLGLEFFVAQGPAGIRAVVDGLDLPLFLDLKLHDIPNTVAGAVRSAAPLAPSFLTVHAAGGPAMLRAAADAAREEAERLGLPRMRILAVTVLTSLGEEDMEATGQQGPVAAQVERLARMARDAGVDGIVCSPAEVAALRAALGPDFILMVPGIRPAWAAANDQKRIMTPAQAVAAGADHLVIGRPITADADPGAAARRIAEELTP</sequence>
<dbReference type="Proteomes" id="UP000501891">
    <property type="component" value="Chromosome"/>
</dbReference>
<feature type="binding site" evidence="7 9">
    <location>
        <position position="219"/>
    </location>
    <ligand>
        <name>substrate</name>
    </ligand>
</feature>
<evidence type="ECO:0000259" key="11">
    <source>
        <dbReference type="SMART" id="SM00934"/>
    </source>
</evidence>
<reference evidence="12" key="1">
    <citation type="submission" date="2020-04" db="EMBL/GenBank/DDBJ databases">
        <title>A desert anoxygenic phototrophic bacterium fixes CO2 using RubisCO under aerobic conditions.</title>
        <authorList>
            <person name="Tang K."/>
        </authorList>
    </citation>
    <scope>NUCLEOTIDE SEQUENCE [LARGE SCALE GENOMIC DNA]</scope>
    <source>
        <strain evidence="12">MIMtkB3</strain>
    </source>
</reference>
<dbReference type="AlphaFoldDB" id="A0A858R9H1"/>
<dbReference type="Pfam" id="PF00215">
    <property type="entry name" value="OMPdecase"/>
    <property type="match status" value="1"/>
</dbReference>
<feature type="active site" description="For OMPdecase activity" evidence="8">
    <location>
        <position position="64"/>
    </location>
</feature>
<keyword evidence="4 7" id="KW-0665">Pyrimidine biosynthesis</keyword>
<evidence type="ECO:0000256" key="10">
    <source>
        <dbReference type="RuleBase" id="RU000512"/>
    </source>
</evidence>
<dbReference type="InterPro" id="IPR011060">
    <property type="entry name" value="RibuloseP-bd_barrel"/>
</dbReference>
<dbReference type="InterPro" id="IPR047596">
    <property type="entry name" value="OMPdecase_bac"/>
</dbReference>
<dbReference type="InterPro" id="IPR001754">
    <property type="entry name" value="OMPdeCOase_dom"/>
</dbReference>
<evidence type="ECO:0000256" key="5">
    <source>
        <dbReference type="ARBA" id="ARBA00023239"/>
    </source>
</evidence>
<protein>
    <recommendedName>
        <fullName evidence="7">Orotidine 5'-phosphate decarboxylase</fullName>
        <ecNumber evidence="7">4.1.1.23</ecNumber>
    </recommendedName>
    <alternativeName>
        <fullName evidence="7">OMP decarboxylase</fullName>
        <shortName evidence="7">OMPDCase</shortName>
        <shortName evidence="7">OMPdecase</shortName>
    </alternativeName>
</protein>
<comment type="pathway">
    <text evidence="2 7 10">Pyrimidine metabolism; UMP biosynthesis via de novo pathway; UMP from orotate: step 2/2.</text>
</comment>
<dbReference type="NCBIfam" id="TIGR01740">
    <property type="entry name" value="pyrF"/>
    <property type="match status" value="1"/>
</dbReference>
<evidence type="ECO:0000256" key="6">
    <source>
        <dbReference type="ARBA" id="ARBA00049157"/>
    </source>
</evidence>
<dbReference type="HAMAP" id="MF_01200_B">
    <property type="entry name" value="OMPdecase_type1_B"/>
    <property type="match status" value="1"/>
</dbReference>
<feature type="binding site" evidence="7 9">
    <location>
        <position position="218"/>
    </location>
    <ligand>
        <name>substrate</name>
    </ligand>
</feature>
<dbReference type="PANTHER" id="PTHR32119">
    <property type="entry name" value="OROTIDINE 5'-PHOSPHATE DECARBOXYLASE"/>
    <property type="match status" value="1"/>
</dbReference>
<dbReference type="GO" id="GO:0006207">
    <property type="term" value="P:'de novo' pyrimidine nucleobase biosynthetic process"/>
    <property type="evidence" value="ECO:0007669"/>
    <property type="project" value="InterPro"/>
</dbReference>
<dbReference type="InterPro" id="IPR018089">
    <property type="entry name" value="OMPdecase_AS"/>
</dbReference>
<dbReference type="InterPro" id="IPR014732">
    <property type="entry name" value="OMPdecase"/>
</dbReference>
<dbReference type="Gene3D" id="3.20.20.70">
    <property type="entry name" value="Aldolase class I"/>
    <property type="match status" value="1"/>
</dbReference>
<feature type="binding site" evidence="7 9">
    <location>
        <position position="36"/>
    </location>
    <ligand>
        <name>substrate</name>
    </ligand>
</feature>
<dbReference type="CDD" id="cd04725">
    <property type="entry name" value="OMP_decarboxylase_like"/>
    <property type="match status" value="1"/>
</dbReference>
<organism evidence="12 13">
    <name type="scientific">Aerophototrophica crusticola</name>
    <dbReference type="NCBI Taxonomy" id="1709002"/>
    <lineage>
        <taxon>Bacteria</taxon>
        <taxon>Pseudomonadati</taxon>
        <taxon>Pseudomonadota</taxon>
        <taxon>Alphaproteobacteria</taxon>
        <taxon>Rhodospirillales</taxon>
        <taxon>Rhodospirillaceae</taxon>
        <taxon>Aerophototrophica</taxon>
    </lineage>
</organism>
<feature type="active site" description="For OMPdecase activity" evidence="8">
    <location>
        <position position="69"/>
    </location>
</feature>
<dbReference type="SMART" id="SM00934">
    <property type="entry name" value="OMPdecase"/>
    <property type="match status" value="1"/>
</dbReference>
<feature type="active site" description="For OMPdecase activity" evidence="8">
    <location>
        <position position="66"/>
    </location>
</feature>
<dbReference type="UniPathway" id="UPA00070">
    <property type="reaction ID" value="UER00120"/>
</dbReference>
<dbReference type="InterPro" id="IPR013785">
    <property type="entry name" value="Aldolase_TIM"/>
</dbReference>
<evidence type="ECO:0000256" key="7">
    <source>
        <dbReference type="HAMAP-Rule" id="MF_01200"/>
    </source>
</evidence>
<dbReference type="NCBIfam" id="NF001273">
    <property type="entry name" value="PRK00230.1"/>
    <property type="match status" value="1"/>
</dbReference>
<evidence type="ECO:0000256" key="2">
    <source>
        <dbReference type="ARBA" id="ARBA00004861"/>
    </source>
</evidence>
<feature type="active site" description="Proton donor" evidence="7">
    <location>
        <position position="66"/>
    </location>
</feature>
<dbReference type="GO" id="GO:0005829">
    <property type="term" value="C:cytosol"/>
    <property type="evidence" value="ECO:0007669"/>
    <property type="project" value="TreeGrafter"/>
</dbReference>
<comment type="subunit">
    <text evidence="7">Homodimer.</text>
</comment>
<dbReference type="GO" id="GO:0044205">
    <property type="term" value="P:'de novo' UMP biosynthetic process"/>
    <property type="evidence" value="ECO:0007669"/>
    <property type="project" value="UniProtKB-UniRule"/>
</dbReference>
<dbReference type="PROSITE" id="PS00156">
    <property type="entry name" value="OMPDECASE"/>
    <property type="match status" value="1"/>
</dbReference>
<dbReference type="GO" id="GO:0004590">
    <property type="term" value="F:orotidine-5'-phosphate decarboxylase activity"/>
    <property type="evidence" value="ECO:0007669"/>
    <property type="project" value="UniProtKB-UniRule"/>
</dbReference>
<feature type="binding site" evidence="7 9">
    <location>
        <position position="14"/>
    </location>
    <ligand>
        <name>substrate</name>
    </ligand>
</feature>
<evidence type="ECO:0000313" key="12">
    <source>
        <dbReference type="EMBL" id="QJE74289.1"/>
    </source>
</evidence>
<evidence type="ECO:0000256" key="8">
    <source>
        <dbReference type="PIRSR" id="PIRSR614732-1"/>
    </source>
</evidence>
<dbReference type="PANTHER" id="PTHR32119:SF2">
    <property type="entry name" value="OROTIDINE 5'-PHOSPHATE DECARBOXYLASE"/>
    <property type="match status" value="1"/>
</dbReference>
<dbReference type="EC" id="4.1.1.23" evidence="7"/>
<comment type="similarity">
    <text evidence="7">Belongs to the OMP decarboxylase family. Type 1 subfamily.</text>
</comment>